<dbReference type="OrthoDB" id="2645074at2"/>
<organism evidence="2 3">
    <name type="scientific">Clostridium manihotivorum</name>
    <dbReference type="NCBI Taxonomy" id="2320868"/>
    <lineage>
        <taxon>Bacteria</taxon>
        <taxon>Bacillati</taxon>
        <taxon>Bacillota</taxon>
        <taxon>Clostridia</taxon>
        <taxon>Eubacteriales</taxon>
        <taxon>Clostridiaceae</taxon>
        <taxon>Clostridium</taxon>
    </lineage>
</organism>
<name>A0A3R5UE82_9CLOT</name>
<evidence type="ECO:0000313" key="2">
    <source>
        <dbReference type="EMBL" id="QAA31393.1"/>
    </source>
</evidence>
<reference evidence="2 3" key="1">
    <citation type="submission" date="2018-01" db="EMBL/GenBank/DDBJ databases">
        <title>Genome Sequencing and Assembly of Anaerobacter polyendosporus strain CT4.</title>
        <authorList>
            <person name="Tachaapaikoon C."/>
            <person name="Sutheeworapong S."/>
            <person name="Jenjaroenpun P."/>
            <person name="Wongsurawat T."/>
            <person name="Nookeaw I."/>
            <person name="Cheawchanlertfa P."/>
            <person name="Kosugi A."/>
            <person name="Cheevadhanarak S."/>
            <person name="Ratanakhanokchai K."/>
        </authorList>
    </citation>
    <scope>NUCLEOTIDE SEQUENCE [LARGE SCALE GENOMIC DNA]</scope>
    <source>
        <strain evidence="2 3">CT4</strain>
    </source>
</reference>
<gene>
    <name evidence="2" type="ORF">C1I91_06900</name>
</gene>
<accession>A0A3R5UE82</accession>
<keyword evidence="1" id="KW-1133">Transmembrane helix</keyword>
<feature type="transmembrane region" description="Helical" evidence="1">
    <location>
        <begin position="30"/>
        <end position="52"/>
    </location>
</feature>
<keyword evidence="1" id="KW-0472">Membrane</keyword>
<proteinExistence type="predicted"/>
<dbReference type="AlphaFoldDB" id="A0A3R5UE82"/>
<dbReference type="KEGG" id="cmah:C1I91_06900"/>
<keyword evidence="3" id="KW-1185">Reference proteome</keyword>
<evidence type="ECO:0000256" key="1">
    <source>
        <dbReference type="SAM" id="Phobius"/>
    </source>
</evidence>
<protein>
    <submittedName>
        <fullName evidence="2">Uncharacterized protein</fullName>
    </submittedName>
</protein>
<dbReference type="Proteomes" id="UP000286268">
    <property type="component" value="Chromosome"/>
</dbReference>
<evidence type="ECO:0000313" key="3">
    <source>
        <dbReference type="Proteomes" id="UP000286268"/>
    </source>
</evidence>
<sequence length="69" mass="7931">MIILVILFYITIVFFDQISLLKQGLKKDFYVSSALCFISFIIAVLITFNINLPSPAKPLEHLIKFILKL</sequence>
<dbReference type="EMBL" id="CP025746">
    <property type="protein sequence ID" value="QAA31393.1"/>
    <property type="molecule type" value="Genomic_DNA"/>
</dbReference>
<keyword evidence="1" id="KW-0812">Transmembrane</keyword>